<reference evidence="2" key="1">
    <citation type="submission" date="2023-08" db="EMBL/GenBank/DDBJ databases">
        <authorList>
            <consortium name="Clinical and Environmental Microbiology Branch: Whole genome sequencing antimicrobial resistance pathogens in the healthcare setting"/>
        </authorList>
    </citation>
    <scope>NUCLEOTIDE SEQUENCE</scope>
    <source>
        <strain evidence="2">2023CJ-00293</strain>
    </source>
</reference>
<dbReference type="GO" id="GO:0006310">
    <property type="term" value="P:DNA recombination"/>
    <property type="evidence" value="ECO:0007669"/>
    <property type="project" value="UniProtKB-KW"/>
</dbReference>
<gene>
    <name evidence="2" type="ORF">REH87_001299</name>
</gene>
<dbReference type="InterPro" id="IPR024965">
    <property type="entry name" value="Putative_integrase"/>
</dbReference>
<dbReference type="InterPro" id="IPR013762">
    <property type="entry name" value="Integrase-like_cat_sf"/>
</dbReference>
<dbReference type="EMBL" id="ABLTIR010000018">
    <property type="protein sequence ID" value="EKZ1926308.1"/>
    <property type="molecule type" value="Genomic_DNA"/>
</dbReference>
<dbReference type="SUPFAM" id="SSF56349">
    <property type="entry name" value="DNA breaking-rejoining enzymes"/>
    <property type="match status" value="1"/>
</dbReference>
<evidence type="ECO:0000313" key="2">
    <source>
        <dbReference type="EMBL" id="EKZ1926308.1"/>
    </source>
</evidence>
<evidence type="ECO:0008006" key="4">
    <source>
        <dbReference type="Google" id="ProtNLM"/>
    </source>
</evidence>
<dbReference type="Proteomes" id="UP001225498">
    <property type="component" value="Unassembled WGS sequence"/>
</dbReference>
<dbReference type="Pfam" id="PF13009">
    <property type="entry name" value="Integrase_2"/>
    <property type="match status" value="1"/>
</dbReference>
<comment type="caution">
    <text evidence="2">The sequence shown here is derived from an EMBL/GenBank/DDBJ whole genome shotgun (WGS) entry which is preliminary data.</text>
</comment>
<accession>A0AAI9G3I9</accession>
<dbReference type="GO" id="GO:0015074">
    <property type="term" value="P:DNA integration"/>
    <property type="evidence" value="ECO:0007669"/>
    <property type="project" value="InterPro"/>
</dbReference>
<sequence length="1175" mass="132185">MTQLDHVTQDISQLQHYRGLGSSCEIVFNACPDKFVVTGTISPIEWRDVGVEVERSIVLKLTSSMTEFREDRNVIRAFDFKASEDGTPGTLHYLRQTWLLRAIGDQLELKSGQSLSQALALLSKDDQIRLWRRIQPEDLAGVRVAFQEGRIKKVDLRLSTVFSCEDPLAMVDQLISLLSLPAARGQKYSGIRKELIAGSSFKKIVHLILTTLWRRGHIFYSLAMTESLVAEAKAETGLTIRSGSLVQVLQDPDLFPNELFRRVCTLEIKALGKRADATQNLYLSWFLLSTNCSDIGDISPELLTATRDFKLASYKWWELLRVSFESVHGSASFPVPPRSRVFGEVRTRSLEWVLREDARLSIWTELYERMFASEYKTYTPQQYTDARHFFRWLMTLESWPSPQALDHKQVRNDGQDRDGSSFREYLDNYVTKTTRQKPGPLRAASKTGAMRQLYRVMDFNRQENLSAIALDQRLIGSLRVDNPVAEGDWIWKQAAPRRTHRSAVGTDVLEFCRELLLDRDGSGVPTFGWPQSQSSLRRDWIVVDGAHSGKWPYERSLPGGRIEIWQPTRALAIYLMLELPLRGFQVRWLDSGLGDEYVWDMRAARLVENDSALAEISRSFGVFRPLTNDVLSGNDQIGIYVTTNKTQMWNPEDFRGFTIPWPDAEIYSILDIQREWCKVAATIFHTEKLRLSDDDLNIKANVVDILPGFHVLFRDASSFAGGNRPVSSAKMEALWVLLCGEAQVEWSRRGTPLRLLTQRSGGRADAKRAIHDLHSLRVSGITSLYLKGVPVEIISKYIAGHASIAMTLHYEASDPREIRRRLHAYQHRSESNSGRDDARQLMERLESGESLSPELLKEVFGQDAFTRLLMSNDFLTESQVGIEAAKHVSGSWVWYGDGICPGAKCSEGDELGGPVKGGARSCGNCKFFLTGTAFLYGQAHRCNELMYDLRRLGLERENCYAMKRQAAVGSKAYVNAQARIEEIDAHIEPKLSDWWARYQLLQKSIAATERIAPQGGAQALTSDAPREDFQVSATVTNHVQLLKELSQSSDILNAGQENMGPVLELNSIINVVLSKCGIDPFLLGVPDSVGRATTTVVAEAMQNLFRMHYNCTDTDAYRRIQNVYESVDAMVDPVLAASLASVADAFKPMLQAGASSAVTWDEDVGGRLLGKKAHD</sequence>
<keyword evidence="1" id="KW-0233">DNA recombination</keyword>
<dbReference type="Gene3D" id="1.10.443.10">
    <property type="entry name" value="Intergrase catalytic core"/>
    <property type="match status" value="1"/>
</dbReference>
<name>A0AAI9G3I9_STEMA</name>
<evidence type="ECO:0000313" key="3">
    <source>
        <dbReference type="Proteomes" id="UP001225498"/>
    </source>
</evidence>
<dbReference type="RefSeq" id="WP_099482006.1">
    <property type="nucleotide sequence ID" value="NZ_JAKJRF010000009.1"/>
</dbReference>
<evidence type="ECO:0000256" key="1">
    <source>
        <dbReference type="ARBA" id="ARBA00023172"/>
    </source>
</evidence>
<protein>
    <recommendedName>
        <fullName evidence="4">Integrase</fullName>
    </recommendedName>
</protein>
<proteinExistence type="predicted"/>
<dbReference type="GO" id="GO:0003677">
    <property type="term" value="F:DNA binding"/>
    <property type="evidence" value="ECO:0007669"/>
    <property type="project" value="InterPro"/>
</dbReference>
<organism evidence="2 3">
    <name type="scientific">Stenotrophomonas maltophilia</name>
    <name type="common">Pseudomonas maltophilia</name>
    <name type="synonym">Xanthomonas maltophilia</name>
    <dbReference type="NCBI Taxonomy" id="40324"/>
    <lineage>
        <taxon>Bacteria</taxon>
        <taxon>Pseudomonadati</taxon>
        <taxon>Pseudomonadota</taxon>
        <taxon>Gammaproteobacteria</taxon>
        <taxon>Lysobacterales</taxon>
        <taxon>Lysobacteraceae</taxon>
        <taxon>Stenotrophomonas</taxon>
        <taxon>Stenotrophomonas maltophilia group</taxon>
    </lineage>
</organism>
<dbReference type="InterPro" id="IPR011010">
    <property type="entry name" value="DNA_brk_join_enz"/>
</dbReference>
<dbReference type="AlphaFoldDB" id="A0AAI9G3I9"/>